<organism evidence="1 2">
    <name type="scientific">Candidatus Methanoperedens nitratireducens</name>
    <dbReference type="NCBI Taxonomy" id="1392998"/>
    <lineage>
        <taxon>Archaea</taxon>
        <taxon>Methanobacteriati</taxon>
        <taxon>Methanobacteriota</taxon>
        <taxon>Stenosarchaea group</taxon>
        <taxon>Methanomicrobia</taxon>
        <taxon>Methanosarcinales</taxon>
        <taxon>ANME-2 cluster</taxon>
        <taxon>Candidatus Methanoperedentaceae</taxon>
        <taxon>Candidatus Methanoperedens</taxon>
    </lineage>
</organism>
<evidence type="ECO:0000313" key="1">
    <source>
        <dbReference type="EMBL" id="SNQ60719.1"/>
    </source>
</evidence>
<keyword evidence="2" id="KW-1185">Reference proteome</keyword>
<protein>
    <submittedName>
        <fullName evidence="1">Uncharacterized protein</fullName>
    </submittedName>
</protein>
<dbReference type="Proteomes" id="UP000218615">
    <property type="component" value="Unassembled WGS sequence"/>
</dbReference>
<gene>
    <name evidence="1" type="ORF">MNV_200006</name>
</gene>
<name>A0A284VND7_9EURY</name>
<proteinExistence type="predicted"/>
<evidence type="ECO:0000313" key="2">
    <source>
        <dbReference type="Proteomes" id="UP000218615"/>
    </source>
</evidence>
<dbReference type="AlphaFoldDB" id="A0A284VND7"/>
<sequence length="41" mass="4590">MSQRNLCTMLISIDTVLSIVEIHFTLGVTKRFCEQTGSGFI</sequence>
<accession>A0A284VND7</accession>
<reference evidence="2" key="1">
    <citation type="submission" date="2017-06" db="EMBL/GenBank/DDBJ databases">
        <authorList>
            <person name="Cremers G."/>
        </authorList>
    </citation>
    <scope>NUCLEOTIDE SEQUENCE [LARGE SCALE GENOMIC DNA]</scope>
</reference>
<dbReference type="EMBL" id="FZMP01000113">
    <property type="protein sequence ID" value="SNQ60719.1"/>
    <property type="molecule type" value="Genomic_DNA"/>
</dbReference>